<evidence type="ECO:0000313" key="1">
    <source>
        <dbReference type="EMBL" id="KAI4858834.1"/>
    </source>
</evidence>
<gene>
    <name evidence="1" type="ORF">F4820DRAFT_467801</name>
</gene>
<comment type="caution">
    <text evidence="1">The sequence shown here is derived from an EMBL/GenBank/DDBJ whole genome shotgun (WGS) entry which is preliminary data.</text>
</comment>
<protein>
    <submittedName>
        <fullName evidence="1">Uncharacterized protein</fullName>
    </submittedName>
</protein>
<name>A0ACB9YHD0_9PEZI</name>
<organism evidence="1 2">
    <name type="scientific">Hypoxylon rubiginosum</name>
    <dbReference type="NCBI Taxonomy" id="110542"/>
    <lineage>
        <taxon>Eukaryota</taxon>
        <taxon>Fungi</taxon>
        <taxon>Dikarya</taxon>
        <taxon>Ascomycota</taxon>
        <taxon>Pezizomycotina</taxon>
        <taxon>Sordariomycetes</taxon>
        <taxon>Xylariomycetidae</taxon>
        <taxon>Xylariales</taxon>
        <taxon>Hypoxylaceae</taxon>
        <taxon>Hypoxylon</taxon>
    </lineage>
</organism>
<keyword evidence="2" id="KW-1185">Reference proteome</keyword>
<evidence type="ECO:0000313" key="2">
    <source>
        <dbReference type="Proteomes" id="UP001497700"/>
    </source>
</evidence>
<proteinExistence type="predicted"/>
<dbReference type="EMBL" id="MU393683">
    <property type="protein sequence ID" value="KAI4858834.1"/>
    <property type="molecule type" value="Genomic_DNA"/>
</dbReference>
<dbReference type="Proteomes" id="UP001497700">
    <property type="component" value="Unassembled WGS sequence"/>
</dbReference>
<accession>A0ACB9YHD0</accession>
<reference evidence="1 2" key="1">
    <citation type="journal article" date="2022" name="New Phytol.">
        <title>Ecological generalism drives hyperdiversity of secondary metabolite gene clusters in xylarialean endophytes.</title>
        <authorList>
            <person name="Franco M.E.E."/>
            <person name="Wisecaver J.H."/>
            <person name="Arnold A.E."/>
            <person name="Ju Y.M."/>
            <person name="Slot J.C."/>
            <person name="Ahrendt S."/>
            <person name="Moore L.P."/>
            <person name="Eastman K.E."/>
            <person name="Scott K."/>
            <person name="Konkel Z."/>
            <person name="Mondo S.J."/>
            <person name="Kuo A."/>
            <person name="Hayes R.D."/>
            <person name="Haridas S."/>
            <person name="Andreopoulos B."/>
            <person name="Riley R."/>
            <person name="LaButti K."/>
            <person name="Pangilinan J."/>
            <person name="Lipzen A."/>
            <person name="Amirebrahimi M."/>
            <person name="Yan J."/>
            <person name="Adam C."/>
            <person name="Keymanesh K."/>
            <person name="Ng V."/>
            <person name="Louie K."/>
            <person name="Northen T."/>
            <person name="Drula E."/>
            <person name="Henrissat B."/>
            <person name="Hsieh H.M."/>
            <person name="Youens-Clark K."/>
            <person name="Lutzoni F."/>
            <person name="Miadlikowska J."/>
            <person name="Eastwood D.C."/>
            <person name="Hamelin R.C."/>
            <person name="Grigoriev I.V."/>
            <person name="U'Ren J.M."/>
        </authorList>
    </citation>
    <scope>NUCLEOTIDE SEQUENCE [LARGE SCALE GENOMIC DNA]</scope>
    <source>
        <strain evidence="1 2">CBS 119005</strain>
    </source>
</reference>
<sequence length="517" mass="58143">MATPGINTTPPLHMSLSLTHTRPILTMEQPFFPEEIWEKVFSHFLPVDCDGHEVCLDELLEDGEWIKEYLARPSPDLLNVSRTSKKFHRIADSLIYRNIIVGKGFTRMRLITTLIEQPALRQHVRSLFNFEGYWYPEPTAEDLGTAYRAFLGAQSELGLTPKLREAFARGLQHAEDVQAQQLLLVALCPRLEQLDLRCAFGTELAREVLREVLKVCELPGKQAEGLLTTGHLSRLRKLRLIPVAGIPFSLPNLTTLVLKGGCGTPKQELGPIPKELELQHLNLVDPYLSQANLQQLLCRYPKLRLLQVKLSSSSEHSGTTILQLGVALRGYGNYGNPSLESLIIDNDGSRMMGRGQIGSLLPLCNLKRLSLSLEDLVGDIWNRWIEEGIVGNDASPLKLDEELPDSLETLEVQCHWKGSQFDPLMSYLHYEVFSLISNGWPANLRRILLQHYTNGPTLLSYTKNDGHPGWTLTIYESEEEMPVYDILDACPMVEGGYLSVEYGTHVADTEPTVDGLW</sequence>